<dbReference type="InterPro" id="IPR013096">
    <property type="entry name" value="Cupin_2"/>
</dbReference>
<dbReference type="Gene3D" id="2.60.120.10">
    <property type="entry name" value="Jelly Rolls"/>
    <property type="match status" value="1"/>
</dbReference>
<dbReference type="InterPro" id="IPR014710">
    <property type="entry name" value="RmlC-like_jellyroll"/>
</dbReference>
<proteinExistence type="predicted"/>
<reference evidence="2" key="1">
    <citation type="submission" date="2023-07" db="EMBL/GenBank/DDBJ databases">
        <title>Marinobacter sp. chi1 genome sequencing and assembly.</title>
        <authorList>
            <person name="Park S."/>
        </authorList>
    </citation>
    <scope>NUCLEOTIDE SEQUENCE</scope>
    <source>
        <strain evidence="2">Chi1</strain>
    </source>
</reference>
<organism evidence="2 3">
    <name type="scientific">Marinobacter suaedae</name>
    <dbReference type="NCBI Taxonomy" id="3057675"/>
    <lineage>
        <taxon>Bacteria</taxon>
        <taxon>Pseudomonadati</taxon>
        <taxon>Pseudomonadota</taxon>
        <taxon>Gammaproteobacteria</taxon>
        <taxon>Pseudomonadales</taxon>
        <taxon>Marinobacteraceae</taxon>
        <taxon>Marinobacter</taxon>
    </lineage>
</organism>
<dbReference type="CDD" id="cd02214">
    <property type="entry name" value="cupin_MJ1618"/>
    <property type="match status" value="1"/>
</dbReference>
<dbReference type="PANTHER" id="PTHR36114">
    <property type="entry name" value="16.7 KDA PROTEIN IN WHIE LOCUS"/>
    <property type="match status" value="1"/>
</dbReference>
<evidence type="ECO:0000259" key="1">
    <source>
        <dbReference type="Pfam" id="PF07883"/>
    </source>
</evidence>
<accession>A0ABT8W3L9</accession>
<evidence type="ECO:0000313" key="3">
    <source>
        <dbReference type="Proteomes" id="UP001168640"/>
    </source>
</evidence>
<dbReference type="RefSeq" id="WP_302910432.1">
    <property type="nucleotide sequence ID" value="NZ_JAUMIS010000002.1"/>
</dbReference>
<dbReference type="InterPro" id="IPR011051">
    <property type="entry name" value="RmlC_Cupin_sf"/>
</dbReference>
<dbReference type="EMBL" id="JAUMIS010000002">
    <property type="protein sequence ID" value="MDO3722840.1"/>
    <property type="molecule type" value="Genomic_DNA"/>
</dbReference>
<protein>
    <submittedName>
        <fullName evidence="2">Cupin domain-containing protein</fullName>
    </submittedName>
</protein>
<comment type="caution">
    <text evidence="2">The sequence shown here is derived from an EMBL/GenBank/DDBJ whole genome shotgun (WGS) entry which is preliminary data.</text>
</comment>
<evidence type="ECO:0000313" key="2">
    <source>
        <dbReference type="EMBL" id="MDO3722840.1"/>
    </source>
</evidence>
<dbReference type="InterPro" id="IPR052044">
    <property type="entry name" value="PKS_Associated_Protein"/>
</dbReference>
<gene>
    <name evidence="2" type="ORF">QVZ43_14040</name>
</gene>
<dbReference type="SUPFAM" id="SSF51182">
    <property type="entry name" value="RmlC-like cupins"/>
    <property type="match status" value="1"/>
</dbReference>
<sequence>MKESIRKQDLSSEFYTSERCFIVEQSNSTDDETLSIARARVEPGVTTRWHRLRKSAERYYILSGIGRVEIGDLLAEDVTPGDVVIIPPMSRQRIANTGQEDLVFLALCTPPFTKDDYEDIDEPPVC</sequence>
<dbReference type="Proteomes" id="UP001168640">
    <property type="component" value="Unassembled WGS sequence"/>
</dbReference>
<dbReference type="PANTHER" id="PTHR36114:SF1">
    <property type="entry name" value="16.7 KDA PROTEIN IN WHIE LOCUS"/>
    <property type="match status" value="1"/>
</dbReference>
<feature type="domain" description="Cupin type-2" evidence="1">
    <location>
        <begin position="39"/>
        <end position="107"/>
    </location>
</feature>
<name>A0ABT8W3L9_9GAMM</name>
<dbReference type="Pfam" id="PF07883">
    <property type="entry name" value="Cupin_2"/>
    <property type="match status" value="1"/>
</dbReference>
<keyword evidence="3" id="KW-1185">Reference proteome</keyword>